<feature type="domain" description="Flagellar hook-length control protein-like C-terminal" evidence="2">
    <location>
        <begin position="451"/>
        <end position="533"/>
    </location>
</feature>
<dbReference type="Proteomes" id="UP000619761">
    <property type="component" value="Unassembled WGS sequence"/>
</dbReference>
<dbReference type="InterPro" id="IPR038610">
    <property type="entry name" value="FliK-like_C_sf"/>
</dbReference>
<dbReference type="InterPro" id="IPR052563">
    <property type="entry name" value="FliK"/>
</dbReference>
<organism evidence="3 4">
    <name type="scientific">Cellvibrio zantedeschiae</name>
    <dbReference type="NCBI Taxonomy" id="1237077"/>
    <lineage>
        <taxon>Bacteria</taxon>
        <taxon>Pseudomonadati</taxon>
        <taxon>Pseudomonadota</taxon>
        <taxon>Gammaproteobacteria</taxon>
        <taxon>Cellvibrionales</taxon>
        <taxon>Cellvibrionaceae</taxon>
        <taxon>Cellvibrio</taxon>
    </lineage>
</organism>
<name>A0ABQ3AYT0_9GAMM</name>
<dbReference type="PANTHER" id="PTHR37533:SF2">
    <property type="entry name" value="FLAGELLAR HOOK-LENGTH CONTROL PROTEIN"/>
    <property type="match status" value="1"/>
</dbReference>
<feature type="region of interest" description="Disordered" evidence="1">
    <location>
        <begin position="308"/>
        <end position="371"/>
    </location>
</feature>
<evidence type="ECO:0000313" key="4">
    <source>
        <dbReference type="Proteomes" id="UP000619761"/>
    </source>
</evidence>
<reference evidence="4" key="1">
    <citation type="journal article" date="2019" name="Int. J. Syst. Evol. Microbiol.">
        <title>The Global Catalogue of Microorganisms (GCM) 10K type strain sequencing project: providing services to taxonomists for standard genome sequencing and annotation.</title>
        <authorList>
            <consortium name="The Broad Institute Genomics Platform"/>
            <consortium name="The Broad Institute Genome Sequencing Center for Infectious Disease"/>
            <person name="Wu L."/>
            <person name="Ma J."/>
        </authorList>
    </citation>
    <scope>NUCLEOTIDE SEQUENCE [LARGE SCALE GENOMIC DNA]</scope>
    <source>
        <strain evidence="4">KCTC 32239</strain>
    </source>
</reference>
<feature type="compositionally biased region" description="Basic and acidic residues" evidence="1">
    <location>
        <begin position="531"/>
        <end position="541"/>
    </location>
</feature>
<feature type="compositionally biased region" description="Polar residues" evidence="1">
    <location>
        <begin position="340"/>
        <end position="369"/>
    </location>
</feature>
<feature type="compositionally biased region" description="Basic and acidic residues" evidence="1">
    <location>
        <begin position="41"/>
        <end position="55"/>
    </location>
</feature>
<sequence length="572" mass="59520">MNNSSANNFLLKSVQAPAAQASVPKRNYQDDNAASFQQSFKDVHESVRAQDEKVAKPAPKKVAAADNRKPANDVERKPSAPVKQAEENRSREQVDTTENKAEKSDKLANQDSNPQSSEGNDANKESSSKDGGKKSTAKNTTEDEVATDLASPVVAAPIVPAALTAVELPAEVLAAGAIDVKSIIESGFNLPANMTKSEPAIAAGDSPAGNTVVSSSTEAVDQSVLNVDMLTTTADQGIPNVDVLATTADAGAALKQQATAESLSSKSSEIVVDLETSPIPQIAATDSPDTLVDQAAIALTTAGTSALPKTPATQAATSVPLGEDASTADGLSAIPAPQVVENSASRQAPQVASNQPLAADANQTQNQSLDPKASFEKTLQNISIPESAGRDAGATSAAAPANSTNSAPATSALDSMLRFSDANTPSARGFVVQTAVPVPVGQPQWSQAVGEKVLWLAAQNVSSAEIHLNPENLGPMQVKVSVNQEQTTVNFTSHHPVVREVLDQNMGRLRDMFSEQGLNLVNVDVSDKSFSRQQGEAKDQKGQAGNKDVATDEDTQVAVSAITQQRLVDHYA</sequence>
<feature type="compositionally biased region" description="Polar residues" evidence="1">
    <location>
        <begin position="1"/>
        <end position="10"/>
    </location>
</feature>
<protein>
    <recommendedName>
        <fullName evidence="2">Flagellar hook-length control protein-like C-terminal domain-containing protein</fullName>
    </recommendedName>
</protein>
<dbReference type="CDD" id="cd17470">
    <property type="entry name" value="T3SS_Flik_C"/>
    <property type="match status" value="1"/>
</dbReference>
<keyword evidence="4" id="KW-1185">Reference proteome</keyword>
<evidence type="ECO:0000256" key="1">
    <source>
        <dbReference type="SAM" id="MobiDB-lite"/>
    </source>
</evidence>
<dbReference type="Gene3D" id="3.30.750.140">
    <property type="match status" value="1"/>
</dbReference>
<feature type="compositionally biased region" description="Basic and acidic residues" evidence="1">
    <location>
        <begin position="121"/>
        <end position="133"/>
    </location>
</feature>
<feature type="compositionally biased region" description="Basic and acidic residues" evidence="1">
    <location>
        <begin position="66"/>
        <end position="108"/>
    </location>
</feature>
<feature type="compositionally biased region" description="Low complexity" evidence="1">
    <location>
        <begin position="394"/>
        <end position="409"/>
    </location>
</feature>
<dbReference type="InterPro" id="IPR021136">
    <property type="entry name" value="Flagellar_hook_control-like_C"/>
</dbReference>
<comment type="caution">
    <text evidence="3">The sequence shown here is derived from an EMBL/GenBank/DDBJ whole genome shotgun (WGS) entry which is preliminary data.</text>
</comment>
<dbReference type="RefSeq" id="WP_189416547.1">
    <property type="nucleotide sequence ID" value="NZ_BMYZ01000001.1"/>
</dbReference>
<feature type="region of interest" description="Disordered" evidence="1">
    <location>
        <begin position="531"/>
        <end position="554"/>
    </location>
</feature>
<evidence type="ECO:0000313" key="3">
    <source>
        <dbReference type="EMBL" id="GGY68417.1"/>
    </source>
</evidence>
<feature type="compositionally biased region" description="Polar residues" evidence="1">
    <location>
        <begin position="109"/>
        <end position="120"/>
    </location>
</feature>
<accession>A0ABQ3AYT0</accession>
<dbReference type="EMBL" id="BMYZ01000001">
    <property type="protein sequence ID" value="GGY68417.1"/>
    <property type="molecule type" value="Genomic_DNA"/>
</dbReference>
<dbReference type="Pfam" id="PF02120">
    <property type="entry name" value="Flg_hook"/>
    <property type="match status" value="1"/>
</dbReference>
<gene>
    <name evidence="3" type="ORF">GCM10011613_10800</name>
</gene>
<feature type="compositionally biased region" description="Polar residues" evidence="1">
    <location>
        <begin position="30"/>
        <end position="40"/>
    </location>
</feature>
<feature type="region of interest" description="Disordered" evidence="1">
    <location>
        <begin position="1"/>
        <end position="145"/>
    </location>
</feature>
<dbReference type="PANTHER" id="PTHR37533">
    <property type="entry name" value="FLAGELLAR HOOK-LENGTH CONTROL PROTEIN"/>
    <property type="match status" value="1"/>
</dbReference>
<proteinExistence type="predicted"/>
<evidence type="ECO:0000259" key="2">
    <source>
        <dbReference type="Pfam" id="PF02120"/>
    </source>
</evidence>
<feature type="region of interest" description="Disordered" evidence="1">
    <location>
        <begin position="387"/>
        <end position="409"/>
    </location>
</feature>
<feature type="compositionally biased region" description="Low complexity" evidence="1">
    <location>
        <begin position="56"/>
        <end position="65"/>
    </location>
</feature>